<dbReference type="AlphaFoldDB" id="A0A401IDM1"/>
<evidence type="ECO:0000256" key="2">
    <source>
        <dbReference type="ARBA" id="ARBA00022676"/>
    </source>
</evidence>
<proteinExistence type="inferred from homology"/>
<evidence type="ECO:0000259" key="4">
    <source>
        <dbReference type="Pfam" id="PF00535"/>
    </source>
</evidence>
<evidence type="ECO:0000256" key="1">
    <source>
        <dbReference type="ARBA" id="ARBA00006739"/>
    </source>
</evidence>
<protein>
    <submittedName>
        <fullName evidence="5">Glycosyl transferase</fullName>
    </submittedName>
</protein>
<dbReference type="EMBL" id="BDQK01000001">
    <property type="protein sequence ID" value="GBF79388.1"/>
    <property type="molecule type" value="Genomic_DNA"/>
</dbReference>
<comment type="similarity">
    <text evidence="1">Belongs to the glycosyltransferase 2 family.</text>
</comment>
<evidence type="ECO:0000256" key="3">
    <source>
        <dbReference type="ARBA" id="ARBA00022679"/>
    </source>
</evidence>
<dbReference type="InterPro" id="IPR029044">
    <property type="entry name" value="Nucleotide-diphossugar_trans"/>
</dbReference>
<keyword evidence="2" id="KW-0328">Glycosyltransferase</keyword>
<dbReference type="OrthoDB" id="9810303at2"/>
<dbReference type="InterPro" id="IPR001173">
    <property type="entry name" value="Glyco_trans_2-like"/>
</dbReference>
<keyword evidence="6" id="KW-1185">Reference proteome</keyword>
<organism evidence="5 6">
    <name type="scientific">Aphanothece sacrum FPU1</name>
    <dbReference type="NCBI Taxonomy" id="1920663"/>
    <lineage>
        <taxon>Bacteria</taxon>
        <taxon>Bacillati</taxon>
        <taxon>Cyanobacteriota</taxon>
        <taxon>Cyanophyceae</taxon>
        <taxon>Oscillatoriophycideae</taxon>
        <taxon>Chroococcales</taxon>
        <taxon>Aphanothecaceae</taxon>
        <taxon>Aphanothece</taxon>
    </lineage>
</organism>
<dbReference type="SUPFAM" id="SSF53448">
    <property type="entry name" value="Nucleotide-diphospho-sugar transferases"/>
    <property type="match status" value="1"/>
</dbReference>
<evidence type="ECO:0000313" key="6">
    <source>
        <dbReference type="Proteomes" id="UP000287247"/>
    </source>
</evidence>
<evidence type="ECO:0000313" key="5">
    <source>
        <dbReference type="EMBL" id="GBF79388.1"/>
    </source>
</evidence>
<dbReference type="RefSeq" id="WP_124978025.1">
    <property type="nucleotide sequence ID" value="NZ_BDQK01000001.1"/>
</dbReference>
<dbReference type="GO" id="GO:0004582">
    <property type="term" value="F:dolichyl-phosphate beta-D-mannosyltransferase activity"/>
    <property type="evidence" value="ECO:0007669"/>
    <property type="project" value="InterPro"/>
</dbReference>
<dbReference type="Gene3D" id="3.90.550.10">
    <property type="entry name" value="Spore Coat Polysaccharide Biosynthesis Protein SpsA, Chain A"/>
    <property type="match status" value="1"/>
</dbReference>
<dbReference type="CDD" id="cd06442">
    <property type="entry name" value="DPM1_like"/>
    <property type="match status" value="1"/>
</dbReference>
<keyword evidence="3 5" id="KW-0808">Transferase</keyword>
<gene>
    <name evidence="5" type="ORF">AsFPU1_0781</name>
</gene>
<dbReference type="Pfam" id="PF00535">
    <property type="entry name" value="Glycos_transf_2"/>
    <property type="match status" value="1"/>
</dbReference>
<feature type="domain" description="Glycosyltransferase 2-like" evidence="4">
    <location>
        <begin position="16"/>
        <end position="188"/>
    </location>
</feature>
<reference evidence="6" key="1">
    <citation type="submission" date="2017-05" db="EMBL/GenBank/DDBJ databases">
        <title>Physiological properties and genetic analysis related to exopolysaccharide production of fresh-water unicellular cyanobacterium Aphanothece sacrum, Suizenji Nori, that has been cultured as a food source in Japan.</title>
        <authorList>
            <person name="Kanesaki Y."/>
            <person name="Yoshikawa S."/>
            <person name="Ohki K."/>
        </authorList>
    </citation>
    <scope>NUCLEOTIDE SEQUENCE [LARGE SCALE GENOMIC DNA]</scope>
    <source>
        <strain evidence="6">FPU1</strain>
    </source>
</reference>
<dbReference type="Proteomes" id="UP000287247">
    <property type="component" value="Unassembled WGS sequence"/>
</dbReference>
<dbReference type="PANTHER" id="PTHR43398">
    <property type="entry name" value="DOLICHOL-PHOSPHATE MANNOSYLTRANSFERASE SUBUNIT 1"/>
    <property type="match status" value="1"/>
</dbReference>
<dbReference type="PANTHER" id="PTHR43398:SF1">
    <property type="entry name" value="DOLICHOL-PHOSPHATE MANNOSYLTRANSFERASE SUBUNIT 1"/>
    <property type="match status" value="1"/>
</dbReference>
<comment type="caution">
    <text evidence="5">The sequence shown here is derived from an EMBL/GenBank/DDBJ whole genome shotgun (WGS) entry which is preliminary data.</text>
</comment>
<name>A0A401IDM1_APHSA</name>
<sequence>MPNPQDSTSYSLVCTILPTFNERDNIKPLIERLLASVPSPYLVLVIDDNSPDGTWEVVERLASSYADFPNQKGVALVRRINEKGLTSAIREGIYQAIHTYKADIVTWMDCDLSMPPEDVFKLVQAIIEQGADVAVGSRWVSGGTDIAHGLMARILSWIINNFAILLLGDKAHDYTSGFIAARAEVLESIPLRGDYGEYCIDFLCQAGRRGYRLIEVPYVCVPRTSGDSKTGINLWDYLSKGRKYVATIVRLWRNKKN</sequence>
<accession>A0A401IDM1</accession>
<dbReference type="InterPro" id="IPR039528">
    <property type="entry name" value="DPM1-like"/>
</dbReference>